<dbReference type="PANTHER" id="PTHR16263:SF4">
    <property type="entry name" value="TETRATRICOPEPTIDE REPEAT PROTEIN 38"/>
    <property type="match status" value="1"/>
</dbReference>
<dbReference type="InterPro" id="IPR033891">
    <property type="entry name" value="TTC38"/>
</dbReference>
<dbReference type="Pfam" id="PF02798">
    <property type="entry name" value="GST_N"/>
    <property type="match status" value="1"/>
</dbReference>
<dbReference type="CDD" id="cd05804">
    <property type="entry name" value="StaR_like"/>
    <property type="match status" value="1"/>
</dbReference>
<dbReference type="GO" id="GO:0006749">
    <property type="term" value="P:glutathione metabolic process"/>
    <property type="evidence" value="ECO:0007669"/>
    <property type="project" value="InterPro"/>
</dbReference>
<evidence type="ECO:0000313" key="14">
    <source>
        <dbReference type="Proteomes" id="UP000507222"/>
    </source>
</evidence>
<comment type="catalytic activity">
    <reaction evidence="9">
        <text>RX + glutathione = an S-substituted glutathione + a halide anion + H(+)</text>
        <dbReference type="Rhea" id="RHEA:16437"/>
        <dbReference type="ChEBI" id="CHEBI:15378"/>
        <dbReference type="ChEBI" id="CHEBI:16042"/>
        <dbReference type="ChEBI" id="CHEBI:17792"/>
        <dbReference type="ChEBI" id="CHEBI:57925"/>
        <dbReference type="ChEBI" id="CHEBI:90779"/>
        <dbReference type="EC" id="2.5.1.18"/>
    </reaction>
</comment>
<dbReference type="EMBL" id="CAEKDK010000001">
    <property type="protein sequence ID" value="CAB4264521.1"/>
    <property type="molecule type" value="Genomic_DNA"/>
</dbReference>
<keyword evidence="5" id="KW-0808">Transferase</keyword>
<sequence length="672" mass="75982">MAITKSDVKVLGMWPSPFVMRARISLNLKSVEYEFLQETFGSKSQLLLQSNPVHKKVPVLIHGDKPICESLVIVEYIDEVWASGPSILPSNPYDRATARFWAAYVSEKWYPSLKGIGAAQEEEAKKAAVEQVEEGLALLEEAYEKSSKGKDFFGGDEIGYLDIAFGCFLGWLRVIEKLNGVKLLDQTKTPGLVNWADKFCAHTAVKDVMPETDKLAEIAKILAAKLRGAAAPPNTVLSYGRHRSVILEAPSHDKDCVLANILAAHFLCSSDPSRAPCHLQAAKSRLEQATQYEKAVFDAVNCLISANRDDDVAVELHSKLLKSFPKDLVSLKRAQVLCFYMARPDLSLDLVQQVLPYNEQENYIYGMLSFPLLELGQMTEAEKAAKKGYEINKQDCWVHHNLCHVLQYDCRFKEAVEFMKECSSSWDSCSSFMVTHNWWHVSLCYLEGHSPIQTILNLYDHCIWKELEKPDAASPEVYLNALGLLLRVHVRGEIDSFEDRLKTLANCVTDQANWYLEWHLDVLILWALANTGEISKAEDLLKGLKSRIAEMKKKKQQLMQRPIQLAEALYEYGRGNEKQALELLGPDFDADECKMIGASGEQLDIFNEVWYCMLLKNGQATKAIEVIEKRIKTREGIPFLWRLLERGYKLTGREEAAIASEKAKLLETAYFP</sequence>
<evidence type="ECO:0000259" key="12">
    <source>
        <dbReference type="PROSITE" id="PS50405"/>
    </source>
</evidence>
<evidence type="ECO:0000256" key="6">
    <source>
        <dbReference type="ARBA" id="ARBA00022737"/>
    </source>
</evidence>
<dbReference type="PROSITE" id="PS50405">
    <property type="entry name" value="GST_CTER"/>
    <property type="match status" value="1"/>
</dbReference>
<dbReference type="InterPro" id="IPR004045">
    <property type="entry name" value="Glutathione_S-Trfase_N"/>
</dbReference>
<comment type="similarity">
    <text evidence="1">Belongs to the TTC38 family.</text>
</comment>
<evidence type="ECO:0000256" key="3">
    <source>
        <dbReference type="ARBA" id="ARBA00019992"/>
    </source>
</evidence>
<dbReference type="FunFam" id="3.40.30.10:FF:000044">
    <property type="entry name" value="Glutathione S-transferase GSTU6"/>
    <property type="match status" value="1"/>
</dbReference>
<dbReference type="InterPro" id="IPR040079">
    <property type="entry name" value="Glutathione_S-Trfase"/>
</dbReference>
<dbReference type="SUPFAM" id="SSF47616">
    <property type="entry name" value="GST C-terminal domain-like"/>
    <property type="match status" value="1"/>
</dbReference>
<dbReference type="Pfam" id="PF13410">
    <property type="entry name" value="GST_C_2"/>
    <property type="match status" value="1"/>
</dbReference>
<dbReference type="AlphaFoldDB" id="A0A6J5TKU2"/>
<keyword evidence="6" id="KW-0677">Repeat</keyword>
<evidence type="ECO:0000256" key="5">
    <source>
        <dbReference type="ARBA" id="ARBA00022679"/>
    </source>
</evidence>
<reference evidence="13 14" key="1">
    <citation type="submission" date="2020-05" db="EMBL/GenBank/DDBJ databases">
        <authorList>
            <person name="Campoy J."/>
            <person name="Schneeberger K."/>
            <person name="Spophaly S."/>
        </authorList>
    </citation>
    <scope>NUCLEOTIDE SEQUENCE [LARGE SCALE GENOMIC DNA]</scope>
    <source>
        <strain evidence="13">PruArmRojPasFocal</strain>
    </source>
</reference>
<dbReference type="InterPro" id="IPR045074">
    <property type="entry name" value="GST_C_Tau"/>
</dbReference>
<dbReference type="InterPro" id="IPR011990">
    <property type="entry name" value="TPR-like_helical_dom_sf"/>
</dbReference>
<feature type="domain" description="GST N-terminal" evidence="11">
    <location>
        <begin position="6"/>
        <end position="85"/>
    </location>
</feature>
<dbReference type="Gene3D" id="1.25.40.10">
    <property type="entry name" value="Tetratricopeptide repeat domain"/>
    <property type="match status" value="1"/>
</dbReference>
<dbReference type="EC" id="2.5.1.18" evidence="2"/>
<feature type="coiled-coil region" evidence="10">
    <location>
        <begin position="534"/>
        <end position="561"/>
    </location>
</feature>
<dbReference type="InterPro" id="IPR036282">
    <property type="entry name" value="Glutathione-S-Trfase_C_sf"/>
</dbReference>
<dbReference type="SUPFAM" id="SSF52833">
    <property type="entry name" value="Thioredoxin-like"/>
    <property type="match status" value="1"/>
</dbReference>
<protein>
    <recommendedName>
        <fullName evidence="3">Tetratricopeptide repeat protein 38</fullName>
        <ecNumber evidence="2">2.5.1.18</ecNumber>
    </recommendedName>
</protein>
<dbReference type="SFLD" id="SFLDG00358">
    <property type="entry name" value="Main_(cytGST)"/>
    <property type="match status" value="1"/>
</dbReference>
<keyword evidence="7" id="KW-0802">TPR repeat</keyword>
<feature type="domain" description="GST C-terminal" evidence="12">
    <location>
        <begin position="91"/>
        <end position="222"/>
    </location>
</feature>
<evidence type="ECO:0000256" key="8">
    <source>
        <dbReference type="ARBA" id="ARBA00025743"/>
    </source>
</evidence>
<dbReference type="InterPro" id="IPR036249">
    <property type="entry name" value="Thioredoxin-like_sf"/>
</dbReference>
<dbReference type="GO" id="GO:0004364">
    <property type="term" value="F:glutathione transferase activity"/>
    <property type="evidence" value="ECO:0007669"/>
    <property type="project" value="UniProtKB-EC"/>
</dbReference>
<dbReference type="SUPFAM" id="SSF48452">
    <property type="entry name" value="TPR-like"/>
    <property type="match status" value="1"/>
</dbReference>
<evidence type="ECO:0000256" key="10">
    <source>
        <dbReference type="SAM" id="Coils"/>
    </source>
</evidence>
<evidence type="ECO:0000256" key="2">
    <source>
        <dbReference type="ARBA" id="ARBA00012452"/>
    </source>
</evidence>
<dbReference type="InterPro" id="IPR010987">
    <property type="entry name" value="Glutathione-S-Trfase_C-like"/>
</dbReference>
<evidence type="ECO:0000313" key="13">
    <source>
        <dbReference type="EMBL" id="CAB4264521.1"/>
    </source>
</evidence>
<organism evidence="13 14">
    <name type="scientific">Prunus armeniaca</name>
    <name type="common">Apricot</name>
    <name type="synonym">Armeniaca vulgaris</name>
    <dbReference type="NCBI Taxonomy" id="36596"/>
    <lineage>
        <taxon>Eukaryota</taxon>
        <taxon>Viridiplantae</taxon>
        <taxon>Streptophyta</taxon>
        <taxon>Embryophyta</taxon>
        <taxon>Tracheophyta</taxon>
        <taxon>Spermatophyta</taxon>
        <taxon>Magnoliopsida</taxon>
        <taxon>eudicotyledons</taxon>
        <taxon>Gunneridae</taxon>
        <taxon>Pentapetalae</taxon>
        <taxon>rosids</taxon>
        <taxon>fabids</taxon>
        <taxon>Rosales</taxon>
        <taxon>Rosaceae</taxon>
        <taxon>Amygdaloideae</taxon>
        <taxon>Amygdaleae</taxon>
        <taxon>Prunus</taxon>
    </lineage>
</organism>
<proteinExistence type="inferred from homology"/>
<dbReference type="PANTHER" id="PTHR16263">
    <property type="entry name" value="TETRATRICOPEPTIDE REPEAT PROTEIN 38"/>
    <property type="match status" value="1"/>
</dbReference>
<dbReference type="InterPro" id="IPR045073">
    <property type="entry name" value="Omega/Tau-like"/>
</dbReference>
<accession>A0A6J5TKU2</accession>
<dbReference type="Gene3D" id="3.40.30.10">
    <property type="entry name" value="Glutaredoxin"/>
    <property type="match status" value="1"/>
</dbReference>
<dbReference type="SFLD" id="SFLDG01152">
    <property type="entry name" value="Main.3:_Omega-_and_Tau-like"/>
    <property type="match status" value="1"/>
</dbReference>
<dbReference type="CDD" id="cd03058">
    <property type="entry name" value="GST_N_Tau"/>
    <property type="match status" value="1"/>
</dbReference>
<gene>
    <name evidence="13" type="ORF">CURHAP_LOCUS6358</name>
</gene>
<dbReference type="Proteomes" id="UP000507222">
    <property type="component" value="Unassembled WGS sequence"/>
</dbReference>
<keyword evidence="4" id="KW-0216">Detoxification</keyword>
<dbReference type="Gene3D" id="1.20.1050.10">
    <property type="match status" value="1"/>
</dbReference>
<evidence type="ECO:0000256" key="1">
    <source>
        <dbReference type="ARBA" id="ARBA00005857"/>
    </source>
</evidence>
<evidence type="ECO:0000256" key="9">
    <source>
        <dbReference type="ARBA" id="ARBA00047960"/>
    </source>
</evidence>
<name>A0A6J5TKU2_PRUAR</name>
<evidence type="ECO:0000259" key="11">
    <source>
        <dbReference type="PROSITE" id="PS50404"/>
    </source>
</evidence>
<evidence type="ECO:0000256" key="7">
    <source>
        <dbReference type="ARBA" id="ARBA00022803"/>
    </source>
</evidence>
<dbReference type="PROSITE" id="PS50404">
    <property type="entry name" value="GST_NTER"/>
    <property type="match status" value="1"/>
</dbReference>
<dbReference type="GO" id="GO:0009407">
    <property type="term" value="P:toxin catabolic process"/>
    <property type="evidence" value="ECO:0007669"/>
    <property type="project" value="UniProtKB-ARBA"/>
</dbReference>
<dbReference type="SFLD" id="SFLDS00019">
    <property type="entry name" value="Glutathione_Transferase_(cytos"/>
    <property type="match status" value="1"/>
</dbReference>
<keyword evidence="10" id="KW-0175">Coiled coil</keyword>
<evidence type="ECO:0000256" key="4">
    <source>
        <dbReference type="ARBA" id="ARBA00022575"/>
    </source>
</evidence>
<dbReference type="FunFam" id="1.20.1050.10:FF:000016">
    <property type="entry name" value="Glutathione S-transferase U9"/>
    <property type="match status" value="1"/>
</dbReference>
<dbReference type="CDD" id="cd03185">
    <property type="entry name" value="GST_C_Tau"/>
    <property type="match status" value="1"/>
</dbReference>
<comment type="similarity">
    <text evidence="8">Belongs to the GST superfamily. Tau family.</text>
</comment>